<evidence type="ECO:0000313" key="4">
    <source>
        <dbReference type="EMBL" id="VEU40436.1"/>
    </source>
</evidence>
<sequence>MDDEDSFAEVLSGLKGLSRKGRDPRSIRVTTVISALTDVIEGEVSPARVYASAVTTLEGTLHKDHGGNVDVVFDALTTQAALLKILAAVVPHVAPPTLGATLGLTSRVLRGAVASSLSILEDGGAMAESGTMLDTSDGLGALSAVLCEACRAAGEVLRHLPAKAATEASVRQLLMGTLVCLLKDTRQTVQKASRDALNGLLLMDSGGGCHPAVKKTTNRYVDLHIDNYLKHPNRQAEIQDLIELTGFLGRSLVSLDFTAIGGRLMTVLVDLLNEESSSSASPARPVFVANSHGSTLKILTVNSILAAVLSLLEADDDIGLKKTEQLDAFASRVLASLVQARPTLVYREGAAEIDLLESGRTIYGEVLVSSAQRVLNNASTREIGAKLLPMVLQHALGLSRPIEAGDSVGTDVGETLFAEVSQLFRVQLKALARESPSLHKACTQNCLRVLKPVVASDSFDDTHAPVLQPLALLLQQMPLGGGEETSCLRSLVELRCGESIEKELQRKIEGALDSLIQGIGLERFWKAIDFPGLCGESSKNALPNKYAWLIEVMKVSSFVISDNELHLSFFQDQVLSLAREFDALSAKGKASSTAVFRSQVINLWALFPVFCRAPVDIGSSFPKLAPILIKAMNDDRYPEFVVSNESNRIEWNGTVPSMYFCPMETAAHTKLFNVCIHFQTAICAGLDALAKGVHSRKNELEELIDGEDGDQARTEARVMEQISMKLLPSLFKLVDSLHDTSSESSKKSDAGEENMETDETVVEKDSTGVLVVTRSIASVAKVAPSAQIQRLFTKVVQKMLESTQSNDKKTIEKMCSLLALSQALVISECLNDASISLLYRSLKPIIRTDETPSRIQKRAYKVMAEICKRYHSFIAEPTRLKEVMELLSSTSATSQVSARFMRLKCLALVVDGFEHSATAERQKLVSSLVGETLLCLKDYNAKTRDAAYKLLLSLQACHGDPAGFVRTIAAAVGSGTPHMRSAAVTALARLVFELSKDDQDVQDLLPALLKTVLVLSDDPSREVTKSMVVFVRVSVSAATPEQLEPLLPDILNGLLKYHRGKDRFREKIKIIIKKLVKHFGYEALMPYVPPSDSRLLTHMRKLSEREKRRKLSRRKPHGEESRDFGAMEDSDEEDSDGGRTLMTGMTGLTRMSRLSRASGAGKTLKRRHAETASVALSTRSGRARTAVRIRSDADGSVTDVKDLRNVRFAEEQDDGSDDDDDMEFDASGKLVVRDTGLDDETAADPSDDAGTVRSFRSRRSLADRSVAGRNSGKDSSRKKKGMPRPGSAYKSKKAGGDVKKKGQKFEPYAYMQLDGRNYSKKNRRHAVEQMGSVVQRGNKRQKR</sequence>
<organism evidence="4 5">
    <name type="scientific">Pseudo-nitzschia multistriata</name>
    <dbReference type="NCBI Taxonomy" id="183589"/>
    <lineage>
        <taxon>Eukaryota</taxon>
        <taxon>Sar</taxon>
        <taxon>Stramenopiles</taxon>
        <taxon>Ochrophyta</taxon>
        <taxon>Bacillariophyta</taxon>
        <taxon>Bacillariophyceae</taxon>
        <taxon>Bacillariophycidae</taxon>
        <taxon>Bacillariales</taxon>
        <taxon>Bacillariaceae</taxon>
        <taxon>Pseudo-nitzschia</taxon>
    </lineage>
</organism>
<dbReference type="EMBL" id="CAACVS010000280">
    <property type="protein sequence ID" value="VEU40436.1"/>
    <property type="molecule type" value="Genomic_DNA"/>
</dbReference>
<dbReference type="OrthoDB" id="2192888at2759"/>
<dbReference type="InterPro" id="IPR052087">
    <property type="entry name" value="RRP12"/>
</dbReference>
<evidence type="ECO:0000313" key="5">
    <source>
        <dbReference type="Proteomes" id="UP000291116"/>
    </source>
</evidence>
<dbReference type="SUPFAM" id="SSF48371">
    <property type="entry name" value="ARM repeat"/>
    <property type="match status" value="1"/>
</dbReference>
<comment type="similarity">
    <text evidence="1">Belongs to the RRP12 family.</text>
</comment>
<feature type="region of interest" description="Disordered" evidence="2">
    <location>
        <begin position="1101"/>
        <end position="1182"/>
    </location>
</feature>
<keyword evidence="5" id="KW-1185">Reference proteome</keyword>
<evidence type="ECO:0000256" key="2">
    <source>
        <dbReference type="SAM" id="MobiDB-lite"/>
    </source>
</evidence>
<dbReference type="Gene3D" id="1.25.10.10">
    <property type="entry name" value="Leucine-rich Repeat Variant"/>
    <property type="match status" value="1"/>
</dbReference>
<name>A0A448ZEL2_9STRA</name>
<dbReference type="PANTHER" id="PTHR48287:SF1">
    <property type="entry name" value="ARM REPEAT SUPERFAMILY PROTEIN"/>
    <property type="match status" value="1"/>
</dbReference>
<dbReference type="InterPro" id="IPR012978">
    <property type="entry name" value="HEAT_RRP12"/>
</dbReference>
<feature type="region of interest" description="Disordered" evidence="2">
    <location>
        <begin position="741"/>
        <end position="760"/>
    </location>
</feature>
<dbReference type="Pfam" id="PF08161">
    <property type="entry name" value="RRP12_HEAT"/>
    <property type="match status" value="1"/>
</dbReference>
<dbReference type="Proteomes" id="UP000291116">
    <property type="component" value="Unassembled WGS sequence"/>
</dbReference>
<evidence type="ECO:0000259" key="3">
    <source>
        <dbReference type="Pfam" id="PF08161"/>
    </source>
</evidence>
<feature type="compositionally biased region" description="Basic and acidic residues" evidence="2">
    <location>
        <begin position="1294"/>
        <end position="1304"/>
    </location>
</feature>
<feature type="region of interest" description="Disordered" evidence="2">
    <location>
        <begin position="1230"/>
        <end position="1343"/>
    </location>
</feature>
<protein>
    <recommendedName>
        <fullName evidence="3">RRP12 HEAT domain-containing protein</fullName>
    </recommendedName>
</protein>
<dbReference type="PANTHER" id="PTHR48287">
    <property type="entry name" value="ARM REPEAT SUPERFAMILY PROTEIN"/>
    <property type="match status" value="1"/>
</dbReference>
<feature type="compositionally biased region" description="Acidic residues" evidence="2">
    <location>
        <begin position="1126"/>
        <end position="1135"/>
    </location>
</feature>
<dbReference type="GO" id="GO:0005634">
    <property type="term" value="C:nucleus"/>
    <property type="evidence" value="ECO:0007669"/>
    <property type="project" value="UniProtKB-SubCell"/>
</dbReference>
<dbReference type="InterPro" id="IPR011989">
    <property type="entry name" value="ARM-like"/>
</dbReference>
<feature type="compositionally biased region" description="Basic residues" evidence="2">
    <location>
        <begin position="1107"/>
        <end position="1116"/>
    </location>
</feature>
<feature type="compositionally biased region" description="Basic and acidic residues" evidence="2">
    <location>
        <begin position="741"/>
        <end position="750"/>
    </location>
</feature>
<feature type="domain" description="RRP12 HEAT" evidence="3">
    <location>
        <begin position="485"/>
        <end position="635"/>
    </location>
</feature>
<feature type="compositionally biased region" description="Acidic residues" evidence="2">
    <location>
        <begin position="751"/>
        <end position="760"/>
    </location>
</feature>
<reference evidence="4 5" key="1">
    <citation type="submission" date="2019-01" db="EMBL/GenBank/DDBJ databases">
        <authorList>
            <person name="Ferrante I. M."/>
        </authorList>
    </citation>
    <scope>NUCLEOTIDE SEQUENCE [LARGE SCALE GENOMIC DNA]</scope>
    <source>
        <strain evidence="4 5">B856</strain>
    </source>
</reference>
<evidence type="ECO:0000256" key="1">
    <source>
        <dbReference type="ARBA" id="ARBA00007690"/>
    </source>
</evidence>
<feature type="compositionally biased region" description="Low complexity" evidence="2">
    <location>
        <begin position="1138"/>
        <end position="1151"/>
    </location>
</feature>
<feature type="compositionally biased region" description="Acidic residues" evidence="2">
    <location>
        <begin position="1237"/>
        <end position="1247"/>
    </location>
</feature>
<accession>A0A448ZEL2</accession>
<proteinExistence type="inferred from homology"/>
<dbReference type="InterPro" id="IPR016024">
    <property type="entry name" value="ARM-type_fold"/>
</dbReference>
<gene>
    <name evidence="4" type="ORF">PSNMU_V1.4_AUG-EV-PASAV3_0073360</name>
</gene>